<reference evidence="2" key="1">
    <citation type="submission" date="2016-02" db="EMBL/GenBank/DDBJ databases">
        <authorList>
            <person name="Holder M.E."/>
            <person name="Ajami N.J."/>
            <person name="Petrosino J.F."/>
        </authorList>
    </citation>
    <scope>NUCLEOTIDE SEQUENCE [LARGE SCALE GENOMIC DNA]</scope>
    <source>
        <strain evidence="2">CCUG 36733</strain>
    </source>
</reference>
<dbReference type="Pfam" id="PF01527">
    <property type="entry name" value="HTH_Tnp_1"/>
    <property type="match status" value="1"/>
</dbReference>
<dbReference type="GO" id="GO:0006313">
    <property type="term" value="P:DNA transposition"/>
    <property type="evidence" value="ECO:0007669"/>
    <property type="project" value="InterPro"/>
</dbReference>
<dbReference type="InterPro" id="IPR002514">
    <property type="entry name" value="Transposase_8"/>
</dbReference>
<organism evidence="1 2">
    <name type="scientific">Actinomyces radicidentis</name>
    <dbReference type="NCBI Taxonomy" id="111015"/>
    <lineage>
        <taxon>Bacteria</taxon>
        <taxon>Bacillati</taxon>
        <taxon>Actinomycetota</taxon>
        <taxon>Actinomycetes</taxon>
        <taxon>Actinomycetales</taxon>
        <taxon>Actinomycetaceae</taxon>
        <taxon>Actinomyces</taxon>
    </lineage>
</organism>
<dbReference type="STRING" id="111015.AXF14_02135"/>
<gene>
    <name evidence="1" type="ORF">AXF14_02135</name>
</gene>
<dbReference type="KEGG" id="ard:AXF14_02135"/>
<dbReference type="InterPro" id="IPR009057">
    <property type="entry name" value="Homeodomain-like_sf"/>
</dbReference>
<dbReference type="GO" id="GO:0003677">
    <property type="term" value="F:DNA binding"/>
    <property type="evidence" value="ECO:0007669"/>
    <property type="project" value="InterPro"/>
</dbReference>
<dbReference type="EMBL" id="CP014228">
    <property type="protein sequence ID" value="AMD88373.1"/>
    <property type="molecule type" value="Genomic_DNA"/>
</dbReference>
<evidence type="ECO:0000313" key="2">
    <source>
        <dbReference type="Proteomes" id="UP000065220"/>
    </source>
</evidence>
<dbReference type="AlphaFoldDB" id="A0A0X8JGF2"/>
<dbReference type="SUPFAM" id="SSF46689">
    <property type="entry name" value="Homeodomain-like"/>
    <property type="match status" value="1"/>
</dbReference>
<evidence type="ECO:0000313" key="1">
    <source>
        <dbReference type="EMBL" id="AMD88373.1"/>
    </source>
</evidence>
<name>A0A0X8JGF2_ACTRD</name>
<dbReference type="InterPro" id="IPR036388">
    <property type="entry name" value="WH-like_DNA-bd_sf"/>
</dbReference>
<keyword evidence="2" id="KW-1185">Reference proteome</keyword>
<dbReference type="Proteomes" id="UP000065220">
    <property type="component" value="Chromosome"/>
</dbReference>
<accession>A0A0X8JGF2</accession>
<sequence length="102" mass="11454">MRKYPDAVKERAIRLCLDALKDPDRAKGCFTRIGDELGVNGETLRGWVRRAQVNARERPGTTTEDAARIRDLEKEVRELTRANAILKSASAFFAAEPGRPSR</sequence>
<protein>
    <submittedName>
        <fullName evidence="1">Transposase</fullName>
    </submittedName>
</protein>
<dbReference type="Gene3D" id="1.10.10.10">
    <property type="entry name" value="Winged helix-like DNA-binding domain superfamily/Winged helix DNA-binding domain"/>
    <property type="match status" value="1"/>
</dbReference>
<dbReference type="GO" id="GO:0004803">
    <property type="term" value="F:transposase activity"/>
    <property type="evidence" value="ECO:0007669"/>
    <property type="project" value="InterPro"/>
</dbReference>
<proteinExistence type="predicted"/>